<keyword evidence="3 4" id="KW-0378">Hydrolase</keyword>
<dbReference type="InterPro" id="IPR006035">
    <property type="entry name" value="Ureohydrolase"/>
</dbReference>
<dbReference type="PROSITE" id="PS01053">
    <property type="entry name" value="ARGINASE_1"/>
    <property type="match status" value="1"/>
</dbReference>
<keyword evidence="7" id="KW-1185">Reference proteome</keyword>
<evidence type="ECO:0000256" key="2">
    <source>
        <dbReference type="ARBA" id="ARBA00022723"/>
    </source>
</evidence>
<evidence type="ECO:0000313" key="7">
    <source>
        <dbReference type="Proteomes" id="UP000383932"/>
    </source>
</evidence>
<dbReference type="InterPro" id="IPR020855">
    <property type="entry name" value="Ureohydrolase_Mn_BS"/>
</dbReference>
<dbReference type="EMBL" id="SSOP01000002">
    <property type="protein sequence ID" value="KAB5596335.1"/>
    <property type="molecule type" value="Genomic_DNA"/>
</dbReference>
<keyword evidence="5" id="KW-0732">Signal</keyword>
<comment type="similarity">
    <text evidence="1">Belongs to the arginase family. Agmatinase subfamily.</text>
</comment>
<feature type="chain" id="PRO_5024428610" evidence="5">
    <location>
        <begin position="18"/>
        <end position="428"/>
    </location>
</feature>
<dbReference type="PRINTS" id="PR00116">
    <property type="entry name" value="ARGINASE"/>
</dbReference>
<accession>A0A5N5QX71</accession>
<gene>
    <name evidence="6" type="ORF">CTheo_320</name>
</gene>
<proteinExistence type="inferred from homology"/>
<organism evidence="6 7">
    <name type="scientific">Ceratobasidium theobromae</name>
    <dbReference type="NCBI Taxonomy" id="1582974"/>
    <lineage>
        <taxon>Eukaryota</taxon>
        <taxon>Fungi</taxon>
        <taxon>Dikarya</taxon>
        <taxon>Basidiomycota</taxon>
        <taxon>Agaricomycotina</taxon>
        <taxon>Agaricomycetes</taxon>
        <taxon>Cantharellales</taxon>
        <taxon>Ceratobasidiaceae</taxon>
        <taxon>Ceratobasidium</taxon>
    </lineage>
</organism>
<evidence type="ECO:0000256" key="3">
    <source>
        <dbReference type="ARBA" id="ARBA00022801"/>
    </source>
</evidence>
<sequence length="428" mass="46728">MISLATCLIALATLSSALPHRVRDNGLQTSSKPTWVEKYGPQFDLAYSGPLSFAHLPYAKCLEATNASRPFDIAILGVPFDSAVSYRPGARFGPYGIRSGSRRISPGLGYTTAWGHNNHTQQLGYSPYEQDTSIMDCGDVPAIPFDTRYAVDQIDTAYSTLIDRPVANRTNFGAEITKNAAKDRKPHPRVVTLGGDHSIVLPILRALHSVYGEIAVIHFDSHLDTWPIQGFYGVTENTTITHGTMFWTAMKEGLIAKGRSIHAGIRCMMTGYRDIQHDEQVGFSVITTDDIEELGTEGIVRIIKRRVGDKPVYLSLDIDVVDPALAPATGTPEPGGWTTREVKHILRGLTGMNIIGADVVEVAPAYDSNGETPRPLMVLQKLMPIPNTAAESTTIVAAGIVHDLLSVLIGKKPSSENHDHLGRRRRQL</sequence>
<dbReference type="PANTHER" id="PTHR11358">
    <property type="entry name" value="ARGINASE/AGMATINASE"/>
    <property type="match status" value="1"/>
</dbReference>
<dbReference type="FunFam" id="3.40.800.10:FF:000014">
    <property type="entry name" value="Arginase family protein"/>
    <property type="match status" value="1"/>
</dbReference>
<dbReference type="Proteomes" id="UP000383932">
    <property type="component" value="Unassembled WGS sequence"/>
</dbReference>
<evidence type="ECO:0000256" key="5">
    <source>
        <dbReference type="SAM" id="SignalP"/>
    </source>
</evidence>
<dbReference type="PANTHER" id="PTHR11358:SF26">
    <property type="entry name" value="GUANIDINO ACID HYDROLASE, MITOCHONDRIAL"/>
    <property type="match status" value="1"/>
</dbReference>
<name>A0A5N5QX71_9AGAM</name>
<keyword evidence="2" id="KW-0479">Metal-binding</keyword>
<dbReference type="Gene3D" id="3.40.800.10">
    <property type="entry name" value="Ureohydrolase domain"/>
    <property type="match status" value="1"/>
</dbReference>
<dbReference type="InterPro" id="IPR023696">
    <property type="entry name" value="Ureohydrolase_dom_sf"/>
</dbReference>
<evidence type="ECO:0000313" key="6">
    <source>
        <dbReference type="EMBL" id="KAB5596335.1"/>
    </source>
</evidence>
<evidence type="ECO:0000256" key="4">
    <source>
        <dbReference type="RuleBase" id="RU003684"/>
    </source>
</evidence>
<protein>
    <submittedName>
        <fullName evidence="6">Arginase family protein</fullName>
    </submittedName>
</protein>
<reference evidence="6 7" key="1">
    <citation type="journal article" date="2019" name="Fungal Biol. Biotechnol.">
        <title>Draft genome sequence of fastidious pathogen Ceratobasidium theobromae, which causes vascular-streak dieback in Theobroma cacao.</title>
        <authorList>
            <person name="Ali S.S."/>
            <person name="Asman A."/>
            <person name="Shao J."/>
            <person name="Firmansyah A.P."/>
            <person name="Susilo A.W."/>
            <person name="Rosmana A."/>
            <person name="McMahon P."/>
            <person name="Junaid M."/>
            <person name="Guest D."/>
            <person name="Kheng T.Y."/>
            <person name="Meinhardt L.W."/>
            <person name="Bailey B.A."/>
        </authorList>
    </citation>
    <scope>NUCLEOTIDE SEQUENCE [LARGE SCALE GENOMIC DNA]</scope>
    <source>
        <strain evidence="6 7">CT2</strain>
    </source>
</reference>
<comment type="caution">
    <text evidence="6">The sequence shown here is derived from an EMBL/GenBank/DDBJ whole genome shotgun (WGS) entry which is preliminary data.</text>
</comment>
<evidence type="ECO:0000256" key="1">
    <source>
        <dbReference type="ARBA" id="ARBA00009227"/>
    </source>
</evidence>
<dbReference type="CDD" id="cd11592">
    <property type="entry name" value="Agmatinase_PAH"/>
    <property type="match status" value="1"/>
</dbReference>
<dbReference type="OrthoDB" id="288726at2759"/>
<dbReference type="GO" id="GO:0033389">
    <property type="term" value="P:putrescine biosynthetic process from arginine, via agmatine"/>
    <property type="evidence" value="ECO:0007669"/>
    <property type="project" value="TreeGrafter"/>
</dbReference>
<dbReference type="Pfam" id="PF00491">
    <property type="entry name" value="Arginase"/>
    <property type="match status" value="1"/>
</dbReference>
<feature type="signal peptide" evidence="5">
    <location>
        <begin position="1"/>
        <end position="17"/>
    </location>
</feature>
<dbReference type="GO" id="GO:0008783">
    <property type="term" value="F:agmatinase activity"/>
    <property type="evidence" value="ECO:0007669"/>
    <property type="project" value="TreeGrafter"/>
</dbReference>
<dbReference type="PROSITE" id="PS51409">
    <property type="entry name" value="ARGINASE_2"/>
    <property type="match status" value="1"/>
</dbReference>
<dbReference type="AlphaFoldDB" id="A0A5N5QX71"/>
<dbReference type="GO" id="GO:0046872">
    <property type="term" value="F:metal ion binding"/>
    <property type="evidence" value="ECO:0007669"/>
    <property type="project" value="UniProtKB-KW"/>
</dbReference>
<dbReference type="SUPFAM" id="SSF52768">
    <property type="entry name" value="Arginase/deacetylase"/>
    <property type="match status" value="1"/>
</dbReference>